<sequence length="382" mass="39587">MSDTGELEALDDAALARLAYGRADSENDRMRAERAARILTARKQAAAPTFVSAPAPSPEPDPAMPDAATSEAADHELPVARDRAPRWVLVTAAVAAAALVGGALVGQLAPATPAAFGVFASTDATHTDFHAAAYADQLASAGEQLLSEARIIAQEELPDGGRVDLVAYRSGREGDPAERRSACVAVFGTLGDEGAAPRRWERTCTSEPDFLAAGIEATLSLTGVEVRYAWPADPAVTPSIEYAPTGPTSVAESLDLAGDALGTLRPQNEAEPPPLVASIMTAVRPENRGAVLLGPTELAREGDEAILIGYLAPGSLPGAELTVCAAAVRLGVAWGEIDERCVPVSDFAESGLGTEQSPNAGVGVFSYRWEPTGDTSLTVLRP</sequence>
<proteinExistence type="predicted"/>
<reference evidence="3 4" key="1">
    <citation type="journal article" date="2015" name="Stand. Genomic Sci.">
        <title>Genomic Encyclopedia of Bacterial and Archaeal Type Strains, Phase III: the genomes of soil and plant-associated and newly described type strains.</title>
        <authorList>
            <person name="Whitman W.B."/>
            <person name="Woyke T."/>
            <person name="Klenk H.P."/>
            <person name="Zhou Y."/>
            <person name="Lilburn T.G."/>
            <person name="Beck B.J."/>
            <person name="De Vos P."/>
            <person name="Vandamme P."/>
            <person name="Eisen J.A."/>
            <person name="Garrity G."/>
            <person name="Hugenholtz P."/>
            <person name="Kyrpides N.C."/>
        </authorList>
    </citation>
    <scope>NUCLEOTIDE SEQUENCE [LARGE SCALE GENOMIC DNA]</scope>
    <source>
        <strain evidence="3 4">CV2</strain>
    </source>
</reference>
<dbReference type="RefSeq" id="WP_130485231.1">
    <property type="nucleotide sequence ID" value="NZ_SGWW01000002.1"/>
</dbReference>
<feature type="region of interest" description="Disordered" evidence="1">
    <location>
        <begin position="43"/>
        <end position="71"/>
    </location>
</feature>
<feature type="transmembrane region" description="Helical" evidence="2">
    <location>
        <begin position="87"/>
        <end position="109"/>
    </location>
</feature>
<evidence type="ECO:0000313" key="4">
    <source>
        <dbReference type="Proteomes" id="UP000293519"/>
    </source>
</evidence>
<keyword evidence="2" id="KW-0472">Membrane</keyword>
<keyword evidence="2" id="KW-0812">Transmembrane</keyword>
<keyword evidence="2" id="KW-1133">Transmembrane helix</keyword>
<evidence type="ECO:0000256" key="2">
    <source>
        <dbReference type="SAM" id="Phobius"/>
    </source>
</evidence>
<dbReference type="OrthoDB" id="3657335at2"/>
<evidence type="ECO:0000256" key="1">
    <source>
        <dbReference type="SAM" id="MobiDB-lite"/>
    </source>
</evidence>
<comment type="caution">
    <text evidence="3">The sequence shown here is derived from an EMBL/GenBank/DDBJ whole genome shotgun (WGS) entry which is preliminary data.</text>
</comment>
<gene>
    <name evidence="3" type="ORF">EV141_1417</name>
</gene>
<dbReference type="Proteomes" id="UP000293519">
    <property type="component" value="Unassembled WGS sequence"/>
</dbReference>
<dbReference type="EMBL" id="SGWW01000002">
    <property type="protein sequence ID" value="RZS57699.1"/>
    <property type="molecule type" value="Genomic_DNA"/>
</dbReference>
<accession>A0A4Q7LVI1</accession>
<name>A0A4Q7LVI1_9MICO</name>
<keyword evidence="4" id="KW-1185">Reference proteome</keyword>
<protein>
    <submittedName>
        <fullName evidence="3">Uncharacterized protein</fullName>
    </submittedName>
</protein>
<evidence type="ECO:0000313" key="3">
    <source>
        <dbReference type="EMBL" id="RZS57699.1"/>
    </source>
</evidence>
<organism evidence="3 4">
    <name type="scientific">Microcella putealis</name>
    <dbReference type="NCBI Taxonomy" id="337005"/>
    <lineage>
        <taxon>Bacteria</taxon>
        <taxon>Bacillati</taxon>
        <taxon>Actinomycetota</taxon>
        <taxon>Actinomycetes</taxon>
        <taxon>Micrococcales</taxon>
        <taxon>Microbacteriaceae</taxon>
        <taxon>Microcella</taxon>
    </lineage>
</organism>
<dbReference type="AlphaFoldDB" id="A0A4Q7LVI1"/>